<dbReference type="Proteomes" id="UP000528595">
    <property type="component" value="Unassembled WGS sequence"/>
</dbReference>
<protein>
    <submittedName>
        <fullName evidence="1">Uncharacterized protein</fullName>
    </submittedName>
</protein>
<organism evidence="1">
    <name type="scientific">Xanthomonas arboricola</name>
    <dbReference type="NCBI Taxonomy" id="56448"/>
    <lineage>
        <taxon>Bacteria</taxon>
        <taxon>Pseudomonadati</taxon>
        <taxon>Pseudomonadota</taxon>
        <taxon>Gammaproteobacteria</taxon>
        <taxon>Lysobacterales</taxon>
        <taxon>Lysobacteraceae</taxon>
        <taxon>Xanthomonas</taxon>
    </lineage>
</organism>
<evidence type="ECO:0000313" key="1">
    <source>
        <dbReference type="EMBL" id="MBB5672592.1"/>
    </source>
</evidence>
<sequence length="416" mass="47039">MGLKRCGVVRFDSLDPHQGGWVSVDGEKARRINGVGALDNDTLWWSNLTFNAMFETQLHRTPYIKRTTYLTSWNPSGEIVGQDEICLAWGLLTRNFPEQLITEALSGIFSRTVRFAEQHYGLNIDREVPRYDNLADELRALLLPQKDKHLTPEVDAALSSAHQYYANCITSRFLEEDHVAVNFVAPAVPYAHEMLDLVVPAEQFDFLGSNQLPVPTRRLEWVLAQDRPVLASVRVSDVNPEYSSVIAYGNGARSGTNRRWATHPELLLLSKYARVEVDSVFLFGSYEKLAPSLQLPHFTKLQAMTPTAEIIASNHWISLARENPYNLEQVRSPQERALSPRAAWLNAMDRFMMYTYAIQLYRAGITVRRYGAGRVTAVVPKYNYRDTYEIASTIGLLAPPTISTDIRIQDGLQGYG</sequence>
<dbReference type="RefSeq" id="WP_184578933.1">
    <property type="nucleotide sequence ID" value="NZ_JACIIQ010000028.1"/>
</dbReference>
<comment type="caution">
    <text evidence="1">The sequence shown here is derived from an EMBL/GenBank/DDBJ whole genome shotgun (WGS) entry which is preliminary data.</text>
</comment>
<dbReference type="EMBL" id="JACIIQ010000028">
    <property type="protein sequence ID" value="MBB5672592.1"/>
    <property type="molecule type" value="Genomic_DNA"/>
</dbReference>
<gene>
    <name evidence="1" type="ORF">FHR65_004196</name>
</gene>
<dbReference type="AlphaFoldDB" id="A0AB73H2N1"/>
<name>A0AB73H2N1_9XANT</name>
<reference evidence="1" key="1">
    <citation type="submission" date="2020-08" db="EMBL/GenBank/DDBJ databases">
        <title>Studying the diversity of plant-associated saprophytic bacteria and their role in host health and plant-pathogen interactions.</title>
        <authorList>
            <person name="Potnis N."/>
        </authorList>
    </citation>
    <scope>NUCLEOTIDE SEQUENCE</scope>
    <source>
        <strain evidence="1">F21</strain>
    </source>
</reference>
<accession>A0AB73H2N1</accession>
<proteinExistence type="predicted"/>